<evidence type="ECO:0000313" key="1">
    <source>
        <dbReference type="EMBL" id="KAG6664927.1"/>
    </source>
</evidence>
<comment type="caution">
    <text evidence="1">The sequence shown here is derived from an EMBL/GenBank/DDBJ whole genome shotgun (WGS) entry which is preliminary data.</text>
</comment>
<dbReference type="AlphaFoldDB" id="A0A8T1RD92"/>
<sequence>MSTLRFTAKLPQYLISAGAATARRSTWIARGNFVSAAPRPLQYSEKDKEDADAHHERTIEAAEAVTKGAREVRQTCEFLRDTASSTAKSATKMTEKVSETAESITEKTKGTVSGVWGTAKNAAEIIKDKVLDKD</sequence>
<keyword evidence="2" id="KW-1185">Reference proteome</keyword>
<accession>A0A8T1RD92</accession>
<name>A0A8T1RD92_CARIL</name>
<organism evidence="1 2">
    <name type="scientific">Carya illinoinensis</name>
    <name type="common">Pecan</name>
    <dbReference type="NCBI Taxonomy" id="32201"/>
    <lineage>
        <taxon>Eukaryota</taxon>
        <taxon>Viridiplantae</taxon>
        <taxon>Streptophyta</taxon>
        <taxon>Embryophyta</taxon>
        <taxon>Tracheophyta</taxon>
        <taxon>Spermatophyta</taxon>
        <taxon>Magnoliopsida</taxon>
        <taxon>eudicotyledons</taxon>
        <taxon>Gunneridae</taxon>
        <taxon>Pentapetalae</taxon>
        <taxon>rosids</taxon>
        <taxon>fabids</taxon>
        <taxon>Fagales</taxon>
        <taxon>Juglandaceae</taxon>
        <taxon>Carya</taxon>
    </lineage>
</organism>
<proteinExistence type="predicted"/>
<gene>
    <name evidence="1" type="ORF">CIPAW_02G126900</name>
</gene>
<reference evidence="1" key="1">
    <citation type="submission" date="2020-12" db="EMBL/GenBank/DDBJ databases">
        <title>WGS assembly of Carya illinoinensis cv. Pawnee.</title>
        <authorList>
            <person name="Platts A."/>
            <person name="Shu S."/>
            <person name="Wright S."/>
            <person name="Barry K."/>
            <person name="Edger P."/>
            <person name="Pires J.C."/>
            <person name="Schmutz J."/>
        </authorList>
    </citation>
    <scope>NUCLEOTIDE SEQUENCE</scope>
    <source>
        <tissue evidence="1">Leaf</tissue>
    </source>
</reference>
<evidence type="ECO:0000313" key="2">
    <source>
        <dbReference type="Proteomes" id="UP000811609"/>
    </source>
</evidence>
<protein>
    <submittedName>
        <fullName evidence="1">Uncharacterized protein</fullName>
    </submittedName>
</protein>
<dbReference type="EMBL" id="CM031810">
    <property type="protein sequence ID" value="KAG6664927.1"/>
    <property type="molecule type" value="Genomic_DNA"/>
</dbReference>
<dbReference type="Proteomes" id="UP000811609">
    <property type="component" value="Chromosome 2"/>
</dbReference>